<gene>
    <name evidence="10" type="ORF">Q7514_06240</name>
</gene>
<comment type="similarity">
    <text evidence="6">Belongs to the ABC-4 integral membrane protein family.</text>
</comment>
<evidence type="ECO:0000259" key="8">
    <source>
        <dbReference type="Pfam" id="PF02687"/>
    </source>
</evidence>
<dbReference type="InterPro" id="IPR045337">
    <property type="entry name" value="MmgE_PrpD_C"/>
</dbReference>
<evidence type="ECO:0000256" key="2">
    <source>
        <dbReference type="ARBA" id="ARBA00022475"/>
    </source>
</evidence>
<dbReference type="Proteomes" id="UP001336020">
    <property type="component" value="Unassembled WGS sequence"/>
</dbReference>
<accession>A0ABU7L6E9</accession>
<keyword evidence="3 7" id="KW-0812">Transmembrane</keyword>
<keyword evidence="4 7" id="KW-1133">Transmembrane helix</keyword>
<comment type="subcellular location">
    <subcellularLocation>
        <location evidence="1">Cell membrane</location>
        <topology evidence="1">Multi-pass membrane protein</topology>
    </subcellularLocation>
</comment>
<feature type="transmembrane region" description="Helical" evidence="7">
    <location>
        <begin position="6"/>
        <end position="25"/>
    </location>
</feature>
<keyword evidence="2" id="KW-1003">Cell membrane</keyword>
<feature type="domain" description="MmgE/PrpD C-terminal" evidence="9">
    <location>
        <begin position="133"/>
        <end position="281"/>
    </location>
</feature>
<keyword evidence="11" id="KW-1185">Reference proteome</keyword>
<dbReference type="RefSeq" id="WP_330132377.1">
    <property type="nucleotide sequence ID" value="NZ_JAUTXY010000002.1"/>
</dbReference>
<evidence type="ECO:0000256" key="1">
    <source>
        <dbReference type="ARBA" id="ARBA00004651"/>
    </source>
</evidence>
<evidence type="ECO:0000256" key="6">
    <source>
        <dbReference type="ARBA" id="ARBA00038076"/>
    </source>
</evidence>
<sequence>MLNAFAIIALLAASIGIVNTLFMAVQERTREVGLMKALGLSSARVFSLFSVEAVVIGLLGSALGVVGAVVVGKISAAALDGTILADMPGLTIIAFEPTTIATVILGIMAIAFLAGTLPALRAAKQDPIASLRCGLTQGTTELALRAYADGVRPNTVEHIEVTMTPYAHRLVGHPFTPDENPRVAAQFNASHCVAGAILHGASRLEHFRPDTISGTEMLDLIGRVVVRADPKLDEQGPGATRLTIHTTSDDVLEYGIDTPPGFPGNPLTPDDHENRLRDCLSAAPRLGVSAHTDQLVESLRKLDELDDITTLIKHLTA</sequence>
<dbReference type="Pfam" id="PF19305">
    <property type="entry name" value="MmgE_PrpD_C"/>
    <property type="match status" value="1"/>
</dbReference>
<dbReference type="EMBL" id="JAUTXY010000002">
    <property type="protein sequence ID" value="MEE2057125.1"/>
    <property type="molecule type" value="Genomic_DNA"/>
</dbReference>
<evidence type="ECO:0000259" key="9">
    <source>
        <dbReference type="Pfam" id="PF19305"/>
    </source>
</evidence>
<keyword evidence="5 7" id="KW-0472">Membrane</keyword>
<feature type="transmembrane region" description="Helical" evidence="7">
    <location>
        <begin position="45"/>
        <end position="70"/>
    </location>
</feature>
<reference evidence="10 11" key="1">
    <citation type="submission" date="2023-07" db="EMBL/GenBank/DDBJ databases">
        <authorList>
            <person name="Girao M."/>
            <person name="Carvalho M.F."/>
        </authorList>
    </citation>
    <scope>NUCLEOTIDE SEQUENCE [LARGE SCALE GENOMIC DNA]</scope>
    <source>
        <strain evidence="10 11">YIM65754</strain>
    </source>
</reference>
<dbReference type="InterPro" id="IPR003838">
    <property type="entry name" value="ABC3_permease_C"/>
</dbReference>
<dbReference type="PANTHER" id="PTHR30572:SF4">
    <property type="entry name" value="ABC TRANSPORTER PERMEASE YTRF"/>
    <property type="match status" value="1"/>
</dbReference>
<organism evidence="10 11">
    <name type="scientific">Rhodococcus artemisiae</name>
    <dbReference type="NCBI Taxonomy" id="714159"/>
    <lineage>
        <taxon>Bacteria</taxon>
        <taxon>Bacillati</taxon>
        <taxon>Actinomycetota</taxon>
        <taxon>Actinomycetes</taxon>
        <taxon>Mycobacteriales</taxon>
        <taxon>Nocardiaceae</taxon>
        <taxon>Rhodococcus</taxon>
    </lineage>
</organism>
<evidence type="ECO:0000256" key="7">
    <source>
        <dbReference type="SAM" id="Phobius"/>
    </source>
</evidence>
<comment type="caution">
    <text evidence="10">The sequence shown here is derived from an EMBL/GenBank/DDBJ whole genome shotgun (WGS) entry which is preliminary data.</text>
</comment>
<protein>
    <submittedName>
        <fullName evidence="10">FtsX-like permease family protein</fullName>
    </submittedName>
</protein>
<evidence type="ECO:0000256" key="4">
    <source>
        <dbReference type="ARBA" id="ARBA00022989"/>
    </source>
</evidence>
<dbReference type="InterPro" id="IPR050250">
    <property type="entry name" value="Macrolide_Exporter_MacB"/>
</dbReference>
<feature type="transmembrane region" description="Helical" evidence="7">
    <location>
        <begin position="90"/>
        <end position="114"/>
    </location>
</feature>
<evidence type="ECO:0000256" key="3">
    <source>
        <dbReference type="ARBA" id="ARBA00022692"/>
    </source>
</evidence>
<name>A0ABU7L6E9_9NOCA</name>
<evidence type="ECO:0000256" key="5">
    <source>
        <dbReference type="ARBA" id="ARBA00023136"/>
    </source>
</evidence>
<dbReference type="Gene3D" id="3.30.1330.120">
    <property type="entry name" value="2-methylcitrate dehydratase PrpD"/>
    <property type="match status" value="1"/>
</dbReference>
<dbReference type="SUPFAM" id="SSF103378">
    <property type="entry name" value="2-methylcitrate dehydratase PrpD"/>
    <property type="match status" value="1"/>
</dbReference>
<feature type="domain" description="ABC3 transporter permease C-terminal" evidence="8">
    <location>
        <begin position="4"/>
        <end position="127"/>
    </location>
</feature>
<dbReference type="PANTHER" id="PTHR30572">
    <property type="entry name" value="MEMBRANE COMPONENT OF TRANSPORTER-RELATED"/>
    <property type="match status" value="1"/>
</dbReference>
<dbReference type="InterPro" id="IPR036148">
    <property type="entry name" value="MmgE/PrpD_sf"/>
</dbReference>
<evidence type="ECO:0000313" key="11">
    <source>
        <dbReference type="Proteomes" id="UP001336020"/>
    </source>
</evidence>
<proteinExistence type="inferred from homology"/>
<evidence type="ECO:0000313" key="10">
    <source>
        <dbReference type="EMBL" id="MEE2057125.1"/>
    </source>
</evidence>
<dbReference type="Pfam" id="PF02687">
    <property type="entry name" value="FtsX"/>
    <property type="match status" value="1"/>
</dbReference>
<dbReference type="InterPro" id="IPR042188">
    <property type="entry name" value="MmgE/PrpD_sf_2"/>
</dbReference>